<reference evidence="1 3" key="3">
    <citation type="submission" date="2019-07" db="EMBL/GenBank/DDBJ databases">
        <title>Whole genome shotgun sequence of Methylobacterium oxalidis NBRC 107715.</title>
        <authorList>
            <person name="Hosoyama A."/>
            <person name="Uohara A."/>
            <person name="Ohji S."/>
            <person name="Ichikawa N."/>
        </authorList>
    </citation>
    <scope>NUCLEOTIDE SEQUENCE [LARGE SCALE GENOMIC DNA]</scope>
    <source>
        <strain evidence="1 3">NBRC 107715</strain>
    </source>
</reference>
<organism evidence="1 3">
    <name type="scientific">Methylobacterium oxalidis</name>
    <dbReference type="NCBI Taxonomy" id="944322"/>
    <lineage>
        <taxon>Bacteria</taxon>
        <taxon>Pseudomonadati</taxon>
        <taxon>Pseudomonadota</taxon>
        <taxon>Alphaproteobacteria</taxon>
        <taxon>Hyphomicrobiales</taxon>
        <taxon>Methylobacteriaceae</taxon>
        <taxon>Methylobacterium</taxon>
    </lineage>
</organism>
<protein>
    <submittedName>
        <fullName evidence="1">Uncharacterized protein</fullName>
    </submittedName>
</protein>
<comment type="caution">
    <text evidence="1">The sequence shown here is derived from an EMBL/GenBank/DDBJ whole genome shotgun (WGS) entry which is preliminary data.</text>
</comment>
<dbReference type="Proteomes" id="UP000321960">
    <property type="component" value="Unassembled WGS sequence"/>
</dbReference>
<reference evidence="2" key="1">
    <citation type="journal article" date="2014" name="Int. J. Syst. Evol. Microbiol.">
        <title>Complete genome of a new Firmicutes species belonging to the dominant human colonic microbiota ('Ruminococcus bicirculans') reveals two chromosomes and a selective capacity to utilize plant glucans.</title>
        <authorList>
            <consortium name="NISC Comparative Sequencing Program"/>
            <person name="Wegmann U."/>
            <person name="Louis P."/>
            <person name="Goesmann A."/>
            <person name="Henrissat B."/>
            <person name="Duncan S.H."/>
            <person name="Flint H.J."/>
        </authorList>
    </citation>
    <scope>NUCLEOTIDE SEQUENCE</scope>
    <source>
        <strain evidence="2">NBRC 107715</strain>
    </source>
</reference>
<dbReference type="EMBL" id="BSPK01000004">
    <property type="protein sequence ID" value="GLS62210.1"/>
    <property type="molecule type" value="Genomic_DNA"/>
</dbReference>
<dbReference type="RefSeq" id="WP_210250363.1">
    <property type="nucleotide sequence ID" value="NZ_BJZU01000003.1"/>
</dbReference>
<evidence type="ECO:0000313" key="1">
    <source>
        <dbReference type="EMBL" id="GEP02265.1"/>
    </source>
</evidence>
<gene>
    <name evidence="2" type="ORF">GCM10007888_05910</name>
    <name evidence="1" type="ORF">MOX02_03030</name>
</gene>
<name>A0A512IX40_9HYPH</name>
<evidence type="ECO:0000313" key="2">
    <source>
        <dbReference type="EMBL" id="GLS62210.1"/>
    </source>
</evidence>
<keyword evidence="4" id="KW-1185">Reference proteome</keyword>
<reference evidence="2" key="4">
    <citation type="submission" date="2023-01" db="EMBL/GenBank/DDBJ databases">
        <title>Draft genome sequence of Methylobacterium oxalidis strain NBRC 107715.</title>
        <authorList>
            <person name="Sun Q."/>
            <person name="Mori K."/>
        </authorList>
    </citation>
    <scope>NUCLEOTIDE SEQUENCE</scope>
    <source>
        <strain evidence="2">NBRC 107715</strain>
    </source>
</reference>
<evidence type="ECO:0000313" key="4">
    <source>
        <dbReference type="Proteomes" id="UP001156856"/>
    </source>
</evidence>
<accession>A0A512IX40</accession>
<dbReference type="AlphaFoldDB" id="A0A512IX40"/>
<evidence type="ECO:0000313" key="3">
    <source>
        <dbReference type="Proteomes" id="UP000321960"/>
    </source>
</evidence>
<reference evidence="4" key="2">
    <citation type="journal article" date="2019" name="Int. J. Syst. Evol. Microbiol.">
        <title>The Global Catalogue of Microorganisms (GCM) 10K type strain sequencing project: providing services to taxonomists for standard genome sequencing and annotation.</title>
        <authorList>
            <consortium name="The Broad Institute Genomics Platform"/>
            <consortium name="The Broad Institute Genome Sequencing Center for Infectious Disease"/>
            <person name="Wu L."/>
            <person name="Ma J."/>
        </authorList>
    </citation>
    <scope>NUCLEOTIDE SEQUENCE [LARGE SCALE GENOMIC DNA]</scope>
    <source>
        <strain evidence="4">NBRC 107715</strain>
    </source>
</reference>
<proteinExistence type="predicted"/>
<sequence length="191" mass="21374">MVELNVAESRLTIEAATSHLPMWTEWGVHDAGHLVHSLGCTFLTAVGRDLGFASVSEVPAPRERALAHVEEDVRSDSVWFDRQTRLVSLLAEFERYSGKQKDLSPKVETLLLAQQRWGCESATLLLAYWSVGIVTLPDHDNLRNIVRGGFRAAGGVRVPGNPVARLLFYQFVVRVGQDGRLRLEHILRRGH</sequence>
<dbReference type="Proteomes" id="UP001156856">
    <property type="component" value="Unassembled WGS sequence"/>
</dbReference>
<dbReference type="EMBL" id="BJZU01000003">
    <property type="protein sequence ID" value="GEP02265.1"/>
    <property type="molecule type" value="Genomic_DNA"/>
</dbReference>